<name>A0AC34QU03_9BILA</name>
<organism evidence="1 2">
    <name type="scientific">Panagrolaimus sp. JU765</name>
    <dbReference type="NCBI Taxonomy" id="591449"/>
    <lineage>
        <taxon>Eukaryota</taxon>
        <taxon>Metazoa</taxon>
        <taxon>Ecdysozoa</taxon>
        <taxon>Nematoda</taxon>
        <taxon>Chromadorea</taxon>
        <taxon>Rhabditida</taxon>
        <taxon>Tylenchina</taxon>
        <taxon>Panagrolaimomorpha</taxon>
        <taxon>Panagrolaimoidea</taxon>
        <taxon>Panagrolaimidae</taxon>
        <taxon>Panagrolaimus</taxon>
    </lineage>
</organism>
<sequence length="749" mass="83498">MMMMTKQNQRILYCLSTILVICVIADKPWYHNRDTNVVNSKNFKCAMECSTTVDCPTGLSCFSATNESKGCCLKTLKPNETGCVIDDQCKRACESTHCDISQTPSRCLCDAGRHFLFNKCWKRCPEFAHAEPVVDSTGFNTHYAPFVNMKHFILLVIFAHFCNAVDLTIVVKTIQKPLDGRICGFGDMNKDRYTDLIVQNQDSMVLKIYIQTESGRFNPSDFAPIKFNVGLGPVVCAVADFNGDALPDIMVTSDALTGTGKKVDIFLNTGKSFKQQPANIDALSQPPNVVDLNGDGIADIVGFLENSEFFCLQFNISGAGTRCEETSFPGYEQIKNPFAKFAHIFTDITGDLGAEIIFALEGDKKDQLVFQTWQLHSISGHIGEWHRKDQLIKEIPSTGLSVGHYGSGVVADFDGDGLIDILVPICRDAACHIVDIIMIYSPRNGWVYFQLDLKDSELIPGDDGTVFRVGDFTLDGYPDLIATIIKSGKIMPMVFENVDYNGNLNFSRKFEMMGPPKNSAFVIPEDVSNGKIVMSSFFDLKEDGSLDILLEYTDQRKRLKFDFIRCDDKGDTTFLKVQIFTNVCTKNCKNAKSDEIGSGISWHGSCASYQMPDTAGKTQISAQCQLPQTGQRLLHNPFLLFGLGRSPNFIDELKLGSPRVPDNAGNQQHILKQIVPNSRIVVVPPEGSGTHWLSRLYLTASQLIIQSVAVLCSVCLILVVLIMFLHYQEKKQDRRERQAQLNRFHFDAM</sequence>
<protein>
    <submittedName>
        <fullName evidence="2">T-cell immunomodulatory protein</fullName>
    </submittedName>
</protein>
<dbReference type="Proteomes" id="UP000887576">
    <property type="component" value="Unplaced"/>
</dbReference>
<proteinExistence type="predicted"/>
<dbReference type="WBParaSite" id="JU765_v2.g19290.t1">
    <property type="protein sequence ID" value="JU765_v2.g19290.t1"/>
    <property type="gene ID" value="JU765_v2.g19290"/>
</dbReference>
<accession>A0AC34QU03</accession>
<evidence type="ECO:0000313" key="2">
    <source>
        <dbReference type="WBParaSite" id="JU765_v2.g19290.t1"/>
    </source>
</evidence>
<reference evidence="2" key="1">
    <citation type="submission" date="2022-11" db="UniProtKB">
        <authorList>
            <consortium name="WormBaseParasite"/>
        </authorList>
    </citation>
    <scope>IDENTIFICATION</scope>
</reference>
<evidence type="ECO:0000313" key="1">
    <source>
        <dbReference type="Proteomes" id="UP000887576"/>
    </source>
</evidence>